<feature type="transmembrane region" description="Helical" evidence="6">
    <location>
        <begin position="269"/>
        <end position="287"/>
    </location>
</feature>
<feature type="transmembrane region" description="Helical" evidence="6">
    <location>
        <begin position="176"/>
        <end position="195"/>
    </location>
</feature>
<dbReference type="EMBL" id="CAKXAJ010025576">
    <property type="protein sequence ID" value="CAH2241436.1"/>
    <property type="molecule type" value="Genomic_DNA"/>
</dbReference>
<evidence type="ECO:0000256" key="4">
    <source>
        <dbReference type="ARBA" id="ARBA00023136"/>
    </source>
</evidence>
<dbReference type="InterPro" id="IPR036259">
    <property type="entry name" value="MFS_trans_sf"/>
</dbReference>
<feature type="region of interest" description="Disordered" evidence="5">
    <location>
        <begin position="1"/>
        <end position="26"/>
    </location>
</feature>
<evidence type="ECO:0000256" key="6">
    <source>
        <dbReference type="SAM" id="Phobius"/>
    </source>
</evidence>
<sequence length="376" mass="42054">MSERNCDVQNNSNKQNKCEAKPENGNKTSNDFDCKTKVCEKPLALDDVLTNELGQFGWFQMRNILLAALPIMICGLGHEYIFSAAVTPHRCRIPECGETEKLHEYHPKWIKNAIPGTGSGFASCERYAPVDLGFNGTLESCPEHLFNKSVTIACDGFVYAKDNTVVQEFDLGCQEWLRALAGTLYNIGTVFVLPITGYISDRYGRRIALIVNIFNTTLGSGAYSAAYIFVTELVGPNYRVLTSATSISLFAIGEIILGSVAWLISPWRYMLMAINIPCFFIVSYYWLSTESVRWLLSKKKYKEAKEILYTVARVNKTHISEKSLDALMNPPRPFAPAALCVSEFLSQEILAMKLVALFVNNTSGTKPWYLEPPKNA</sequence>
<keyword evidence="8" id="KW-1185">Reference proteome</keyword>
<evidence type="ECO:0000313" key="7">
    <source>
        <dbReference type="EMBL" id="CAH2241436.1"/>
    </source>
</evidence>
<name>A0A8S4RSQ8_9NEOP</name>
<keyword evidence="4 6" id="KW-0472">Membrane</keyword>
<proteinExistence type="predicted"/>
<evidence type="ECO:0000313" key="8">
    <source>
        <dbReference type="Proteomes" id="UP000838756"/>
    </source>
</evidence>
<comment type="subcellular location">
    <subcellularLocation>
        <location evidence="1">Membrane</location>
        <topology evidence="1">Multi-pass membrane protein</topology>
    </subcellularLocation>
</comment>
<feature type="transmembrane region" description="Helical" evidence="6">
    <location>
        <begin position="241"/>
        <end position="264"/>
    </location>
</feature>
<organism evidence="7 8">
    <name type="scientific">Pararge aegeria aegeria</name>
    <dbReference type="NCBI Taxonomy" id="348720"/>
    <lineage>
        <taxon>Eukaryota</taxon>
        <taxon>Metazoa</taxon>
        <taxon>Ecdysozoa</taxon>
        <taxon>Arthropoda</taxon>
        <taxon>Hexapoda</taxon>
        <taxon>Insecta</taxon>
        <taxon>Pterygota</taxon>
        <taxon>Neoptera</taxon>
        <taxon>Endopterygota</taxon>
        <taxon>Lepidoptera</taxon>
        <taxon>Glossata</taxon>
        <taxon>Ditrysia</taxon>
        <taxon>Papilionoidea</taxon>
        <taxon>Nymphalidae</taxon>
        <taxon>Satyrinae</taxon>
        <taxon>Satyrini</taxon>
        <taxon>Parargina</taxon>
        <taxon>Pararge</taxon>
    </lineage>
</organism>
<evidence type="ECO:0000256" key="5">
    <source>
        <dbReference type="SAM" id="MobiDB-lite"/>
    </source>
</evidence>
<evidence type="ECO:0000256" key="1">
    <source>
        <dbReference type="ARBA" id="ARBA00004141"/>
    </source>
</evidence>
<comment type="caution">
    <text evidence="7">The sequence shown here is derived from an EMBL/GenBank/DDBJ whole genome shotgun (WGS) entry which is preliminary data.</text>
</comment>
<dbReference type="Proteomes" id="UP000838756">
    <property type="component" value="Unassembled WGS sequence"/>
</dbReference>
<feature type="transmembrane region" description="Helical" evidence="6">
    <location>
        <begin position="207"/>
        <end position="229"/>
    </location>
</feature>
<dbReference type="Gene3D" id="1.20.1250.20">
    <property type="entry name" value="MFS general substrate transporter like domains"/>
    <property type="match status" value="1"/>
</dbReference>
<keyword evidence="3 6" id="KW-1133">Transmembrane helix</keyword>
<dbReference type="OrthoDB" id="2261376at2759"/>
<dbReference type="AlphaFoldDB" id="A0A8S4RSQ8"/>
<gene>
    <name evidence="7" type="primary">jg15633</name>
    <name evidence="7" type="ORF">PAEG_LOCUS17873</name>
</gene>
<evidence type="ECO:0000256" key="2">
    <source>
        <dbReference type="ARBA" id="ARBA00022692"/>
    </source>
</evidence>
<dbReference type="PANTHER" id="PTHR24064">
    <property type="entry name" value="SOLUTE CARRIER FAMILY 22 MEMBER"/>
    <property type="match status" value="1"/>
</dbReference>
<reference evidence="7" key="1">
    <citation type="submission" date="2022-03" db="EMBL/GenBank/DDBJ databases">
        <authorList>
            <person name="Lindestad O."/>
        </authorList>
    </citation>
    <scope>NUCLEOTIDE SEQUENCE</scope>
</reference>
<dbReference type="GO" id="GO:0016020">
    <property type="term" value="C:membrane"/>
    <property type="evidence" value="ECO:0007669"/>
    <property type="project" value="UniProtKB-SubCell"/>
</dbReference>
<evidence type="ECO:0000256" key="3">
    <source>
        <dbReference type="ARBA" id="ARBA00022989"/>
    </source>
</evidence>
<dbReference type="SUPFAM" id="SSF103473">
    <property type="entry name" value="MFS general substrate transporter"/>
    <property type="match status" value="1"/>
</dbReference>
<protein>
    <submittedName>
        <fullName evidence="7">Jg15633 protein</fullName>
    </submittedName>
</protein>
<feature type="compositionally biased region" description="Basic and acidic residues" evidence="5">
    <location>
        <begin position="16"/>
        <end position="26"/>
    </location>
</feature>
<accession>A0A8S4RSQ8</accession>
<keyword evidence="2 6" id="KW-0812">Transmembrane</keyword>